<evidence type="ECO:0000256" key="2">
    <source>
        <dbReference type="SAM" id="Phobius"/>
    </source>
</evidence>
<dbReference type="Pfam" id="PF14235">
    <property type="entry name" value="DUF4337"/>
    <property type="match status" value="1"/>
</dbReference>
<evidence type="ECO:0000256" key="1">
    <source>
        <dbReference type="SAM" id="Coils"/>
    </source>
</evidence>
<dbReference type="Proteomes" id="UP000199233">
    <property type="component" value="Unassembled WGS sequence"/>
</dbReference>
<feature type="transmembrane region" description="Helical" evidence="2">
    <location>
        <begin position="161"/>
        <end position="182"/>
    </location>
</feature>
<feature type="coiled-coil region" evidence="1">
    <location>
        <begin position="92"/>
        <end position="119"/>
    </location>
</feature>
<accession>A0A1H9L6D2</accession>
<protein>
    <recommendedName>
        <fullName evidence="5">DUF4337 domain-containing protein</fullName>
    </recommendedName>
</protein>
<evidence type="ECO:0000313" key="4">
    <source>
        <dbReference type="Proteomes" id="UP000199233"/>
    </source>
</evidence>
<keyword evidence="4" id="KW-1185">Reference proteome</keyword>
<dbReference type="EMBL" id="FOFS01000015">
    <property type="protein sequence ID" value="SER06986.1"/>
    <property type="molecule type" value="Genomic_DNA"/>
</dbReference>
<name>A0A1H9L6D2_9GAMM</name>
<reference evidence="3 4" key="1">
    <citation type="submission" date="2016-10" db="EMBL/GenBank/DDBJ databases">
        <authorList>
            <person name="de Groot N.N."/>
        </authorList>
    </citation>
    <scope>NUCLEOTIDE SEQUENCE [LARGE SCALE GENOMIC DNA]</scope>
    <source>
        <strain evidence="3 4">DSM 25927</strain>
    </source>
</reference>
<dbReference type="AlphaFoldDB" id="A0A1H9L6D2"/>
<organism evidence="3 4">
    <name type="scientific">Solimonas aquatica</name>
    <dbReference type="NCBI Taxonomy" id="489703"/>
    <lineage>
        <taxon>Bacteria</taxon>
        <taxon>Pseudomonadati</taxon>
        <taxon>Pseudomonadota</taxon>
        <taxon>Gammaproteobacteria</taxon>
        <taxon>Nevskiales</taxon>
        <taxon>Nevskiaceae</taxon>
        <taxon>Solimonas</taxon>
    </lineage>
</organism>
<keyword evidence="2" id="KW-0472">Membrane</keyword>
<evidence type="ECO:0000313" key="3">
    <source>
        <dbReference type="EMBL" id="SER06986.1"/>
    </source>
</evidence>
<sequence>MEEPEIHAHHHHAPHSGGLNQLVAMFTAIIATLAAICSYFGGHTQNEALYFKNDAVLSRAQASDQWAYYQAKSIKLALLEQRLDQEHDADKAAALKAHIEKYNGELAALRLKAESLEAKSEASNAHAEHALHPHEKLAMAITLFQIAISAASIAALTRRRWLLAAAALSASAASGIWLYAFFA</sequence>
<keyword evidence="2" id="KW-1133">Transmembrane helix</keyword>
<proteinExistence type="predicted"/>
<dbReference type="InterPro" id="IPR025570">
    <property type="entry name" value="DUF4337"/>
</dbReference>
<evidence type="ECO:0008006" key="5">
    <source>
        <dbReference type="Google" id="ProtNLM"/>
    </source>
</evidence>
<feature type="transmembrane region" description="Helical" evidence="2">
    <location>
        <begin position="22"/>
        <end position="42"/>
    </location>
</feature>
<gene>
    <name evidence="3" type="ORF">SAMN04488038_11538</name>
</gene>
<dbReference type="STRING" id="489703.SAMN04488038_11538"/>
<dbReference type="RefSeq" id="WP_093289023.1">
    <property type="nucleotide sequence ID" value="NZ_FOFS01000015.1"/>
</dbReference>
<dbReference type="OrthoDB" id="9806096at2"/>
<keyword evidence="2" id="KW-0812">Transmembrane</keyword>
<keyword evidence="1" id="KW-0175">Coiled coil</keyword>